<dbReference type="SMART" id="SM00239">
    <property type="entry name" value="C2"/>
    <property type="match status" value="1"/>
</dbReference>
<keyword evidence="1" id="KW-0479">Metal-binding</keyword>
<evidence type="ECO:0000313" key="4">
    <source>
        <dbReference type="EMBL" id="CAG8805952.1"/>
    </source>
</evidence>
<gene>
    <name evidence="4" type="ORF">RFULGI_LOCUS18225</name>
</gene>
<keyword evidence="2" id="KW-0106">Calcium</keyword>
<evidence type="ECO:0000256" key="2">
    <source>
        <dbReference type="ARBA" id="ARBA00022837"/>
    </source>
</evidence>
<reference evidence="4" key="1">
    <citation type="submission" date="2021-06" db="EMBL/GenBank/DDBJ databases">
        <authorList>
            <person name="Kallberg Y."/>
            <person name="Tangrot J."/>
            <person name="Rosling A."/>
        </authorList>
    </citation>
    <scope>NUCLEOTIDE SEQUENCE</scope>
    <source>
        <strain evidence="4">IN212</strain>
    </source>
</reference>
<dbReference type="OrthoDB" id="67700at2759"/>
<dbReference type="PANTHER" id="PTHR45911">
    <property type="entry name" value="C2 DOMAIN-CONTAINING PROTEIN"/>
    <property type="match status" value="1"/>
</dbReference>
<dbReference type="SUPFAM" id="SSF49562">
    <property type="entry name" value="C2 domain (Calcium/lipid-binding domain, CaLB)"/>
    <property type="match status" value="1"/>
</dbReference>
<dbReference type="PROSITE" id="PS50004">
    <property type="entry name" value="C2"/>
    <property type="match status" value="1"/>
</dbReference>
<dbReference type="InterPro" id="IPR000008">
    <property type="entry name" value="C2_dom"/>
</dbReference>
<dbReference type="PRINTS" id="PR00360">
    <property type="entry name" value="C2DOMAIN"/>
</dbReference>
<dbReference type="InterPro" id="IPR035892">
    <property type="entry name" value="C2_domain_sf"/>
</dbReference>
<name>A0A9N9K096_9GLOM</name>
<sequence>MTTPNYILKVDIIKAKNLAIKDKNGFSDPYITMNISDEDYNTHVVSKNLNPVWDATFEHKVNPEQPPSEIHFTCWDRDFFGRDYMGEIDIPLEKFCER</sequence>
<feature type="non-terminal residue" evidence="4">
    <location>
        <position position="1"/>
    </location>
</feature>
<evidence type="ECO:0000256" key="1">
    <source>
        <dbReference type="ARBA" id="ARBA00022723"/>
    </source>
</evidence>
<dbReference type="GO" id="GO:0005509">
    <property type="term" value="F:calcium ion binding"/>
    <property type="evidence" value="ECO:0007669"/>
    <property type="project" value="TreeGrafter"/>
</dbReference>
<dbReference type="Proteomes" id="UP000789396">
    <property type="component" value="Unassembled WGS sequence"/>
</dbReference>
<proteinExistence type="predicted"/>
<protein>
    <submittedName>
        <fullName evidence="4">14615_t:CDS:1</fullName>
    </submittedName>
</protein>
<evidence type="ECO:0000259" key="3">
    <source>
        <dbReference type="PROSITE" id="PS50004"/>
    </source>
</evidence>
<organism evidence="4 5">
    <name type="scientific">Racocetra fulgida</name>
    <dbReference type="NCBI Taxonomy" id="60492"/>
    <lineage>
        <taxon>Eukaryota</taxon>
        <taxon>Fungi</taxon>
        <taxon>Fungi incertae sedis</taxon>
        <taxon>Mucoromycota</taxon>
        <taxon>Glomeromycotina</taxon>
        <taxon>Glomeromycetes</taxon>
        <taxon>Diversisporales</taxon>
        <taxon>Gigasporaceae</taxon>
        <taxon>Racocetra</taxon>
    </lineage>
</organism>
<keyword evidence="5" id="KW-1185">Reference proteome</keyword>
<dbReference type="EMBL" id="CAJVPZ010078138">
    <property type="protein sequence ID" value="CAG8805952.1"/>
    <property type="molecule type" value="Genomic_DNA"/>
</dbReference>
<accession>A0A9N9K096</accession>
<dbReference type="AlphaFoldDB" id="A0A9N9K096"/>
<feature type="domain" description="C2" evidence="3">
    <location>
        <begin position="1"/>
        <end position="98"/>
    </location>
</feature>
<dbReference type="Pfam" id="PF00168">
    <property type="entry name" value="C2"/>
    <property type="match status" value="1"/>
</dbReference>
<evidence type="ECO:0000313" key="5">
    <source>
        <dbReference type="Proteomes" id="UP000789396"/>
    </source>
</evidence>
<dbReference type="Gene3D" id="2.60.40.150">
    <property type="entry name" value="C2 domain"/>
    <property type="match status" value="1"/>
</dbReference>
<dbReference type="GO" id="GO:0016020">
    <property type="term" value="C:membrane"/>
    <property type="evidence" value="ECO:0007669"/>
    <property type="project" value="TreeGrafter"/>
</dbReference>
<comment type="caution">
    <text evidence="4">The sequence shown here is derived from an EMBL/GenBank/DDBJ whole genome shotgun (WGS) entry which is preliminary data.</text>
</comment>
<dbReference type="PANTHER" id="PTHR45911:SF4">
    <property type="entry name" value="MULTIPLE C2 AND TRANSMEMBRANE DOMAIN-CONTAINING PROTEIN"/>
    <property type="match status" value="1"/>
</dbReference>